<dbReference type="PANTHER" id="PTHR35803">
    <property type="entry name" value="GLUCAN 1,4-ALPHA-GLUCOSIDASE SUSB-RELATED"/>
    <property type="match status" value="1"/>
</dbReference>
<feature type="domain" description="Glycosyl-hydrolase 97 N-terminal" evidence="5">
    <location>
        <begin position="43"/>
        <end position="290"/>
    </location>
</feature>
<keyword evidence="3" id="KW-0106">Calcium</keyword>
<comment type="cofactor">
    <cofactor evidence="1">
        <name>Ca(2+)</name>
        <dbReference type="ChEBI" id="CHEBI:29108"/>
    </cofactor>
</comment>
<gene>
    <name evidence="7" type="ORF">SAMN05444387_3882</name>
</gene>
<reference evidence="7 8" key="1">
    <citation type="submission" date="2016-11" db="EMBL/GenBank/DDBJ databases">
        <authorList>
            <person name="Varghese N."/>
            <person name="Submissions S."/>
        </authorList>
    </citation>
    <scope>NUCLEOTIDE SEQUENCE [LARGE SCALE GENOMIC DNA]</scope>
    <source>
        <strain evidence="7 8">DSM 6368</strain>
    </source>
</reference>
<evidence type="ECO:0000259" key="6">
    <source>
        <dbReference type="Pfam" id="PF14509"/>
    </source>
</evidence>
<evidence type="ECO:0000256" key="2">
    <source>
        <dbReference type="ARBA" id="ARBA00011245"/>
    </source>
</evidence>
<dbReference type="InterPro" id="IPR029486">
    <property type="entry name" value="GH97_N"/>
</dbReference>
<feature type="domain" description="Glycosyl-hydrolase 97 catalytic" evidence="4">
    <location>
        <begin position="309"/>
        <end position="487"/>
    </location>
</feature>
<evidence type="ECO:0000259" key="5">
    <source>
        <dbReference type="Pfam" id="PF14508"/>
    </source>
</evidence>
<evidence type="ECO:0000256" key="3">
    <source>
        <dbReference type="ARBA" id="ARBA00022837"/>
    </source>
</evidence>
<proteinExistence type="predicted"/>
<dbReference type="InterPro" id="IPR052720">
    <property type="entry name" value="Glycosyl_hydrolase_97"/>
</dbReference>
<sequence length="683" mass="77406">MSASFDLFENSRKNIMKKNLVLSAVLLSITIGYSQKNKNAYELASPNGQNKIKFELVKNAPKYAVSHGKTEVITPSDMGFLLKGNENLSSDFEVKSVKNTSFDETWEQVWGEKKNIRNHYNQLSVQLQQKSGNKRKLEIQFRAFDDGIAFRYVYPKQNVKDSIFIMDEKTTFNLKEDGKAWWIPANRENRDEYLFKDAAVSTLDTVLTPLTIESKSGLALSFHEANLVDFASMTLVNTTGTQLKSDLVPWADGVKVRVKDTFTSSWRTIQIGENPSELITSYLILNLNDPNKLKNTASYFKPYKYFGIWWGMHIGKYTFWESDKQGATTKHAEEYIDFTAKEGFHHLLIEGWNKGWTPAWYENHMHMFSFTKSADNFDLEKVVDYGNKKGVALIGYHETGSNLINYLKEVDEGFALYKKLGMHSVKIGHVGSKLNMKENHFGQFGVNYFRYILEKAAQYDLAVLYHESIKDTGERRTFPNMVSREAARGQEYNAWSEGNPPNHLTIIPFTRLLSGPMDFTPGIFDVEVKQGFPGKRVHGTAAQQLALYVTIYAPIQMMADLPENYEGKPALQFLKDVPTDWEDTKVLEGAIGQYITTVRKDRSSADWYLGTITNENARDVNVALSFLDPNATYEAQIYADAVGTDETHNPAEIAISKKTVKASDSLKLHLGGAGGTAIRFKKL</sequence>
<dbReference type="Gene3D" id="2.70.98.10">
    <property type="match status" value="1"/>
</dbReference>
<accession>A0ABY1J7P1</accession>
<evidence type="ECO:0000259" key="4">
    <source>
        <dbReference type="Pfam" id="PF10566"/>
    </source>
</evidence>
<dbReference type="PANTHER" id="PTHR35803:SF1">
    <property type="entry name" value="GLUCAN 1,4-ALPHA-GLUCOSIDASE SUSB"/>
    <property type="match status" value="1"/>
</dbReference>
<dbReference type="Pfam" id="PF14509">
    <property type="entry name" value="GH97_C"/>
    <property type="match status" value="1"/>
</dbReference>
<dbReference type="Pfam" id="PF10566">
    <property type="entry name" value="Glyco_hydro_97"/>
    <property type="match status" value="1"/>
</dbReference>
<dbReference type="InterPro" id="IPR013785">
    <property type="entry name" value="Aldolase_TIM"/>
</dbReference>
<organism evidence="7 8">
    <name type="scientific">Flavobacterium pectinovorum</name>
    <dbReference type="NCBI Taxonomy" id="29533"/>
    <lineage>
        <taxon>Bacteria</taxon>
        <taxon>Pseudomonadati</taxon>
        <taxon>Bacteroidota</taxon>
        <taxon>Flavobacteriia</taxon>
        <taxon>Flavobacteriales</taxon>
        <taxon>Flavobacteriaceae</taxon>
        <taxon>Flavobacterium</taxon>
    </lineage>
</organism>
<name>A0ABY1J7P1_9FLAO</name>
<comment type="caution">
    <text evidence="7">The sequence shown here is derived from an EMBL/GenBank/DDBJ whole genome shotgun (WGS) entry which is preliminary data.</text>
</comment>
<evidence type="ECO:0000313" key="7">
    <source>
        <dbReference type="EMBL" id="SHN05743.1"/>
    </source>
</evidence>
<feature type="domain" description="Glycosyl-hydrolase 97 C-terminal oligomerisation" evidence="6">
    <location>
        <begin position="580"/>
        <end position="681"/>
    </location>
</feature>
<dbReference type="Pfam" id="PF14508">
    <property type="entry name" value="GH97_N"/>
    <property type="match status" value="1"/>
</dbReference>
<keyword evidence="8" id="KW-1185">Reference proteome</keyword>
<dbReference type="Gene3D" id="3.20.20.70">
    <property type="entry name" value="Aldolase class I"/>
    <property type="match status" value="1"/>
</dbReference>
<dbReference type="InterPro" id="IPR014718">
    <property type="entry name" value="GH-type_carb-bd"/>
</dbReference>
<evidence type="ECO:0000313" key="8">
    <source>
        <dbReference type="Proteomes" id="UP000184216"/>
    </source>
</evidence>
<dbReference type="Proteomes" id="UP000184216">
    <property type="component" value="Unassembled WGS sequence"/>
</dbReference>
<protein>
    <submittedName>
        <fullName evidence="7">Alpha-glucosidase</fullName>
    </submittedName>
</protein>
<dbReference type="InterPro" id="IPR029483">
    <property type="entry name" value="GH97_C"/>
</dbReference>
<dbReference type="EMBL" id="FRBX01000006">
    <property type="protein sequence ID" value="SHN05743.1"/>
    <property type="molecule type" value="Genomic_DNA"/>
</dbReference>
<dbReference type="InterPro" id="IPR019563">
    <property type="entry name" value="GH97_catalytic"/>
</dbReference>
<evidence type="ECO:0000256" key="1">
    <source>
        <dbReference type="ARBA" id="ARBA00001913"/>
    </source>
</evidence>
<comment type="subunit">
    <text evidence="2">Monomer.</text>
</comment>